<gene>
    <name evidence="2" type="ORF">BCR32DRAFT_299267</name>
</gene>
<evidence type="ECO:0000313" key="3">
    <source>
        <dbReference type="Proteomes" id="UP000193944"/>
    </source>
</evidence>
<dbReference type="EMBL" id="MCFG01000113">
    <property type="protein sequence ID" value="ORX81684.1"/>
    <property type="molecule type" value="Genomic_DNA"/>
</dbReference>
<feature type="compositionally biased region" description="Low complexity" evidence="1">
    <location>
        <begin position="157"/>
        <end position="176"/>
    </location>
</feature>
<reference evidence="2 3" key="2">
    <citation type="submission" date="2016-08" db="EMBL/GenBank/DDBJ databases">
        <title>Pervasive Adenine N6-methylation of Active Genes in Fungi.</title>
        <authorList>
            <consortium name="DOE Joint Genome Institute"/>
            <person name="Mondo S.J."/>
            <person name="Dannebaum R.O."/>
            <person name="Kuo R.C."/>
            <person name="Labutti K."/>
            <person name="Haridas S."/>
            <person name="Kuo A."/>
            <person name="Salamov A."/>
            <person name="Ahrendt S.R."/>
            <person name="Lipzen A."/>
            <person name="Sullivan W."/>
            <person name="Andreopoulos W.B."/>
            <person name="Clum A."/>
            <person name="Lindquist E."/>
            <person name="Daum C."/>
            <person name="Ramamoorthy G.K."/>
            <person name="Gryganskyi A."/>
            <person name="Culley D."/>
            <person name="Magnuson J.K."/>
            <person name="James T.Y."/>
            <person name="O'Malley M.A."/>
            <person name="Stajich J.E."/>
            <person name="Spatafora J.W."/>
            <person name="Visel A."/>
            <person name="Grigoriev I.V."/>
        </authorList>
    </citation>
    <scope>NUCLEOTIDE SEQUENCE [LARGE SCALE GENOMIC DNA]</scope>
    <source>
        <strain evidence="2 3">S4</strain>
    </source>
</reference>
<feature type="compositionally biased region" description="Basic and acidic residues" evidence="1">
    <location>
        <begin position="145"/>
        <end position="156"/>
    </location>
</feature>
<protein>
    <submittedName>
        <fullName evidence="2">Uncharacterized protein</fullName>
    </submittedName>
</protein>
<reference evidence="2 3" key="1">
    <citation type="submission" date="2016-08" db="EMBL/GenBank/DDBJ databases">
        <title>A Parts List for Fungal Cellulosomes Revealed by Comparative Genomics.</title>
        <authorList>
            <consortium name="DOE Joint Genome Institute"/>
            <person name="Haitjema C.H."/>
            <person name="Gilmore S.P."/>
            <person name="Henske J.K."/>
            <person name="Solomon K.V."/>
            <person name="De Groot R."/>
            <person name="Kuo A."/>
            <person name="Mondo S.J."/>
            <person name="Salamov A.A."/>
            <person name="Labutti K."/>
            <person name="Zhao Z."/>
            <person name="Chiniquy J."/>
            <person name="Barry K."/>
            <person name="Brewer H.M."/>
            <person name="Purvine S.O."/>
            <person name="Wright A.T."/>
            <person name="Boxma B."/>
            <person name="Van Alen T."/>
            <person name="Hackstein J.H."/>
            <person name="Baker S.E."/>
            <person name="Grigoriev I.V."/>
            <person name="O'Malley M.A."/>
        </authorList>
    </citation>
    <scope>NUCLEOTIDE SEQUENCE [LARGE SCALE GENOMIC DNA]</scope>
    <source>
        <strain evidence="2 3">S4</strain>
    </source>
</reference>
<accession>A0A1Y1X8K9</accession>
<sequence>MKDKLNYYNDYYKKINEIINILKLYFPDNKKILKNYETVKENISRNSLNNIIIKDDYDKLYEIIHEITILQNSKIFVEMYNLIRNNNDDLGNINDFNSNENVNNNDENINNSDENINNSGENINKNEENINNSDENINNSGENINKNEENINKNEENINNNDENINNNDENINSNDENINNSDENINNNDDFKNINLKLINKVKKEFYKLENLFYQYKLEEIDIIILEKVISNIHEDELNNEIKILMELFNINNNNLNNKDIFIEMHILKNRNKRIDIINKTILLLNDFNINNMQEINELNNINSNFKKCNTIQEMYNIELKLNELDLCILNSNNFTSQSVLYEMYSNPDLIKFLLERNIDDLKQMSEFIGDDENIAIDDSDLRELESCMAFVQKLKNENLKVAKIFLKNFVEVIEGNKNYKNIGINFKNASSKLKDFKELFKVHLNLNELNKVHINGIFDYSIFNINILYPDYECNILYNGYNKQIIKKFDEIQDLRDMALLKKYDKNDSSYYDICKKFVNIVDNIQEIIYLLIKIVSKGYYEEIYCPIEITKGNADVTFQENHYNLNETIKKLNNVIDIQNTEIISIYKSNSISRLIYGRQFFYIISNIK</sequence>
<feature type="region of interest" description="Disordered" evidence="1">
    <location>
        <begin position="97"/>
        <end position="176"/>
    </location>
</feature>
<proteinExistence type="predicted"/>
<evidence type="ECO:0000313" key="2">
    <source>
        <dbReference type="EMBL" id="ORX81684.1"/>
    </source>
</evidence>
<organism evidence="2 3">
    <name type="scientific">Anaeromyces robustus</name>
    <dbReference type="NCBI Taxonomy" id="1754192"/>
    <lineage>
        <taxon>Eukaryota</taxon>
        <taxon>Fungi</taxon>
        <taxon>Fungi incertae sedis</taxon>
        <taxon>Chytridiomycota</taxon>
        <taxon>Chytridiomycota incertae sedis</taxon>
        <taxon>Neocallimastigomycetes</taxon>
        <taxon>Neocallimastigales</taxon>
        <taxon>Neocallimastigaceae</taxon>
        <taxon>Anaeromyces</taxon>
    </lineage>
</organism>
<dbReference type="Proteomes" id="UP000193944">
    <property type="component" value="Unassembled WGS sequence"/>
</dbReference>
<dbReference type="OrthoDB" id="10638839at2759"/>
<feature type="compositionally biased region" description="Low complexity" evidence="1">
    <location>
        <begin position="97"/>
        <end position="144"/>
    </location>
</feature>
<name>A0A1Y1X8K9_9FUNG</name>
<dbReference type="AlphaFoldDB" id="A0A1Y1X8K9"/>
<evidence type="ECO:0000256" key="1">
    <source>
        <dbReference type="SAM" id="MobiDB-lite"/>
    </source>
</evidence>
<comment type="caution">
    <text evidence="2">The sequence shown here is derived from an EMBL/GenBank/DDBJ whole genome shotgun (WGS) entry which is preliminary data.</text>
</comment>
<keyword evidence="3" id="KW-1185">Reference proteome</keyword>